<sequence length="68" mass="7637">MIRVNFSGVNWRKSSFSDQEGNCVELAEFEGDILVRESDDPSVVVRTSRRKLQAFLDGAKAGEFDDLV</sequence>
<dbReference type="Proteomes" id="UP001501147">
    <property type="component" value="Unassembled WGS sequence"/>
</dbReference>
<dbReference type="Pfam" id="PF04149">
    <property type="entry name" value="DUF397"/>
    <property type="match status" value="1"/>
</dbReference>
<reference evidence="3" key="1">
    <citation type="journal article" date="2019" name="Int. J. Syst. Evol. Microbiol.">
        <title>The Global Catalogue of Microorganisms (GCM) 10K type strain sequencing project: providing services to taxonomists for standard genome sequencing and annotation.</title>
        <authorList>
            <consortium name="The Broad Institute Genomics Platform"/>
            <consortium name="The Broad Institute Genome Sequencing Center for Infectious Disease"/>
            <person name="Wu L."/>
            <person name="Ma J."/>
        </authorList>
    </citation>
    <scope>NUCLEOTIDE SEQUENCE [LARGE SCALE GENOMIC DNA]</scope>
    <source>
        <strain evidence="3">JCM 18324</strain>
    </source>
</reference>
<evidence type="ECO:0000313" key="2">
    <source>
        <dbReference type="EMBL" id="GAA4770531.1"/>
    </source>
</evidence>
<accession>A0ABP8ZZD6</accession>
<name>A0ABP8ZZD6_9ACTN</name>
<organism evidence="2 3">
    <name type="scientific">Streptomyces sanyensis</name>
    <dbReference type="NCBI Taxonomy" id="568869"/>
    <lineage>
        <taxon>Bacteria</taxon>
        <taxon>Bacillati</taxon>
        <taxon>Actinomycetota</taxon>
        <taxon>Actinomycetes</taxon>
        <taxon>Kitasatosporales</taxon>
        <taxon>Streptomycetaceae</taxon>
        <taxon>Streptomyces</taxon>
    </lineage>
</organism>
<comment type="caution">
    <text evidence="2">The sequence shown here is derived from an EMBL/GenBank/DDBJ whole genome shotgun (WGS) entry which is preliminary data.</text>
</comment>
<dbReference type="InterPro" id="IPR007278">
    <property type="entry name" value="DUF397"/>
</dbReference>
<keyword evidence="3" id="KW-1185">Reference proteome</keyword>
<evidence type="ECO:0000259" key="1">
    <source>
        <dbReference type="Pfam" id="PF04149"/>
    </source>
</evidence>
<protein>
    <submittedName>
        <fullName evidence="2">DUF397 domain-containing protein</fullName>
    </submittedName>
</protein>
<dbReference type="EMBL" id="BAABJV010000003">
    <property type="protein sequence ID" value="GAA4770531.1"/>
    <property type="molecule type" value="Genomic_DNA"/>
</dbReference>
<gene>
    <name evidence="2" type="ORF">GCM10023329_16970</name>
</gene>
<feature type="domain" description="DUF397" evidence="1">
    <location>
        <begin position="10"/>
        <end position="60"/>
    </location>
</feature>
<evidence type="ECO:0000313" key="3">
    <source>
        <dbReference type="Proteomes" id="UP001501147"/>
    </source>
</evidence>
<proteinExistence type="predicted"/>